<sequence>MKTTVESGPERNVITRKLSAPIWEHLFRERKLRRRAKSKAGKAQEEELEVAWLLTRRPSIDKRVFLAWTIVLGDSASSKPRSSYLLPQRTRCNYYFRLHSFTDLVEYGN</sequence>
<keyword evidence="2" id="KW-1185">Reference proteome</keyword>
<evidence type="ECO:0000313" key="3">
    <source>
        <dbReference type="WBParaSite" id="TCNE_0001544301-mRNA-1"/>
    </source>
</evidence>
<organism evidence="2 3">
    <name type="scientific">Toxocara canis</name>
    <name type="common">Canine roundworm</name>
    <dbReference type="NCBI Taxonomy" id="6265"/>
    <lineage>
        <taxon>Eukaryota</taxon>
        <taxon>Metazoa</taxon>
        <taxon>Ecdysozoa</taxon>
        <taxon>Nematoda</taxon>
        <taxon>Chromadorea</taxon>
        <taxon>Rhabditida</taxon>
        <taxon>Spirurina</taxon>
        <taxon>Ascaridomorpha</taxon>
        <taxon>Ascaridoidea</taxon>
        <taxon>Toxocaridae</taxon>
        <taxon>Toxocara</taxon>
    </lineage>
</organism>
<dbReference type="EMBL" id="UYWY01022869">
    <property type="protein sequence ID" value="VDM46763.1"/>
    <property type="molecule type" value="Genomic_DNA"/>
</dbReference>
<accession>A0A183V3X2</accession>
<protein>
    <submittedName>
        <fullName evidence="1 3">Uncharacterized protein</fullName>
    </submittedName>
</protein>
<dbReference type="WBParaSite" id="TCNE_0001544301-mRNA-1">
    <property type="protein sequence ID" value="TCNE_0001544301-mRNA-1"/>
    <property type="gene ID" value="TCNE_0001544301"/>
</dbReference>
<name>A0A183V3X2_TOXCA</name>
<evidence type="ECO:0000313" key="2">
    <source>
        <dbReference type="Proteomes" id="UP000050794"/>
    </source>
</evidence>
<evidence type="ECO:0000313" key="1">
    <source>
        <dbReference type="EMBL" id="VDM46763.1"/>
    </source>
</evidence>
<dbReference type="Proteomes" id="UP000050794">
    <property type="component" value="Unassembled WGS sequence"/>
</dbReference>
<reference evidence="1 2" key="2">
    <citation type="submission" date="2018-11" db="EMBL/GenBank/DDBJ databases">
        <authorList>
            <consortium name="Pathogen Informatics"/>
        </authorList>
    </citation>
    <scope>NUCLEOTIDE SEQUENCE [LARGE SCALE GENOMIC DNA]</scope>
</reference>
<reference evidence="3" key="1">
    <citation type="submission" date="2016-06" db="UniProtKB">
        <authorList>
            <consortium name="WormBaseParasite"/>
        </authorList>
    </citation>
    <scope>IDENTIFICATION</scope>
</reference>
<proteinExistence type="predicted"/>
<dbReference type="AlphaFoldDB" id="A0A183V3X2"/>
<gene>
    <name evidence="1" type="ORF">TCNE_LOCUS15442</name>
</gene>